<name>A0ABP5FUE7_9MICO</name>
<keyword evidence="3" id="KW-1185">Reference proteome</keyword>
<feature type="compositionally biased region" description="Basic and acidic residues" evidence="1">
    <location>
        <begin position="228"/>
        <end position="280"/>
    </location>
</feature>
<feature type="compositionally biased region" description="Low complexity" evidence="1">
    <location>
        <begin position="20"/>
        <end position="42"/>
    </location>
</feature>
<dbReference type="RefSeq" id="WP_344371629.1">
    <property type="nucleotide sequence ID" value="NZ_BAAAPW010000002.1"/>
</dbReference>
<dbReference type="InterPro" id="IPR036390">
    <property type="entry name" value="WH_DNA-bd_sf"/>
</dbReference>
<evidence type="ECO:0008006" key="4">
    <source>
        <dbReference type="Google" id="ProtNLM"/>
    </source>
</evidence>
<dbReference type="Gene3D" id="1.10.10.10">
    <property type="entry name" value="Winged helix-like DNA-binding domain superfamily/Winged helix DNA-binding domain"/>
    <property type="match status" value="1"/>
</dbReference>
<gene>
    <name evidence="2" type="ORF">GCM10009819_16430</name>
</gene>
<dbReference type="Proteomes" id="UP001501196">
    <property type="component" value="Unassembled WGS sequence"/>
</dbReference>
<comment type="caution">
    <text evidence="2">The sequence shown here is derived from an EMBL/GenBank/DDBJ whole genome shotgun (WGS) entry which is preliminary data.</text>
</comment>
<feature type="compositionally biased region" description="Basic residues" evidence="1">
    <location>
        <begin position="297"/>
        <end position="312"/>
    </location>
</feature>
<dbReference type="InterPro" id="IPR036388">
    <property type="entry name" value="WH-like_DNA-bd_sf"/>
</dbReference>
<evidence type="ECO:0000313" key="3">
    <source>
        <dbReference type="Proteomes" id="UP001501196"/>
    </source>
</evidence>
<sequence length="312" mass="34589">MNTDERFDTPEDDADRPEDTGATDTGAPDTGATGDTTGAADASEPSHGRSASDRPLGFWLKTVDRLIAAEVEAALADLDVTRRDWRRLNLVAGEVRDEHLLTRLDARPHKLDDLVERGWVAGGPGDWSLTDAGREALDRLTDRVGRIRARVAGTVTEEDFATTVASLEAIARELGWDASAPEPSGRGPRGARFGDRRGPWAGRAWSGRRGMPPWFAEAPQGGPRRHPDRGDERGDRVRRHDGPWGHDHRHDGPWGREPWGHEHPGHPRDGHAAHEHGDHPHRGRGRGRGRREDVHVHVHVHHDGPRRRGHDR</sequence>
<accession>A0ABP5FUE7</accession>
<evidence type="ECO:0000256" key="1">
    <source>
        <dbReference type="SAM" id="MobiDB-lite"/>
    </source>
</evidence>
<evidence type="ECO:0000313" key="2">
    <source>
        <dbReference type="EMBL" id="GAA2033072.1"/>
    </source>
</evidence>
<feature type="region of interest" description="Disordered" evidence="1">
    <location>
        <begin position="1"/>
        <end position="54"/>
    </location>
</feature>
<reference evidence="3" key="1">
    <citation type="journal article" date="2019" name="Int. J. Syst. Evol. Microbiol.">
        <title>The Global Catalogue of Microorganisms (GCM) 10K type strain sequencing project: providing services to taxonomists for standard genome sequencing and annotation.</title>
        <authorList>
            <consortium name="The Broad Institute Genomics Platform"/>
            <consortium name="The Broad Institute Genome Sequencing Center for Infectious Disease"/>
            <person name="Wu L."/>
            <person name="Ma J."/>
        </authorList>
    </citation>
    <scope>NUCLEOTIDE SEQUENCE [LARGE SCALE GENOMIC DNA]</scope>
    <source>
        <strain evidence="3">JCM 15672</strain>
    </source>
</reference>
<organism evidence="2 3">
    <name type="scientific">Agromyces tropicus</name>
    <dbReference type="NCBI Taxonomy" id="555371"/>
    <lineage>
        <taxon>Bacteria</taxon>
        <taxon>Bacillati</taxon>
        <taxon>Actinomycetota</taxon>
        <taxon>Actinomycetes</taxon>
        <taxon>Micrococcales</taxon>
        <taxon>Microbacteriaceae</taxon>
        <taxon>Agromyces</taxon>
    </lineage>
</organism>
<dbReference type="SUPFAM" id="SSF46785">
    <property type="entry name" value="Winged helix' DNA-binding domain"/>
    <property type="match status" value="1"/>
</dbReference>
<feature type="region of interest" description="Disordered" evidence="1">
    <location>
        <begin position="178"/>
        <end position="312"/>
    </location>
</feature>
<dbReference type="EMBL" id="BAAAPW010000002">
    <property type="protein sequence ID" value="GAA2033072.1"/>
    <property type="molecule type" value="Genomic_DNA"/>
</dbReference>
<proteinExistence type="predicted"/>
<protein>
    <recommendedName>
        <fullName evidence="4">MarR family transcriptional regulator</fullName>
    </recommendedName>
</protein>